<protein>
    <recommendedName>
        <fullName evidence="5">tRNA (cytidine/uridine-2'-O-)-methyltransferase TrmJ</fullName>
        <ecNumber evidence="5">2.1.1.200</ecNumber>
    </recommendedName>
    <alternativeName>
        <fullName evidence="5">tRNA (cytidine(32)/uridine(32)-2'-O)-methyltransferase</fullName>
    </alternativeName>
    <alternativeName>
        <fullName evidence="5">tRNA Cm32/Um32 methyltransferase</fullName>
    </alternativeName>
</protein>
<dbReference type="GO" id="GO:0002128">
    <property type="term" value="P:tRNA nucleoside ribose methylation"/>
    <property type="evidence" value="ECO:0007669"/>
    <property type="project" value="TreeGrafter"/>
</dbReference>
<dbReference type="Pfam" id="PF00588">
    <property type="entry name" value="SpoU_methylase"/>
    <property type="match status" value="1"/>
</dbReference>
<dbReference type="InterPro" id="IPR004384">
    <property type="entry name" value="RNA_MeTrfase_TrmJ/LasT"/>
</dbReference>
<name>A0A6C2ULA8_9BACT</name>
<keyword evidence="4 5" id="KW-0949">S-adenosyl-L-methionine</keyword>
<dbReference type="GO" id="GO:0005829">
    <property type="term" value="C:cytosol"/>
    <property type="evidence" value="ECO:0007669"/>
    <property type="project" value="TreeGrafter"/>
</dbReference>
<dbReference type="GO" id="GO:0160206">
    <property type="term" value="F:tRNA (cytidine(32)/uridine(32)-2'-O)-methyltransferase activity"/>
    <property type="evidence" value="ECO:0007669"/>
    <property type="project" value="UniProtKB-EC"/>
</dbReference>
<dbReference type="InterPro" id="IPR001537">
    <property type="entry name" value="SpoU_MeTrfase"/>
</dbReference>
<evidence type="ECO:0000313" key="8">
    <source>
        <dbReference type="Proteomes" id="UP000346198"/>
    </source>
</evidence>
<dbReference type="InterPro" id="IPR029026">
    <property type="entry name" value="tRNA_m1G_MTases_N"/>
</dbReference>
<accession>A0A6C2ULA8</accession>
<comment type="function">
    <text evidence="5">Catalyzes the formation of 2'O-methylated cytidine (Cm32) or 2'O-methylated uridine (Um32) at position 32 in tRNA.</text>
</comment>
<dbReference type="EMBL" id="CAAHFH010000002">
    <property type="protein sequence ID" value="VGO21020.1"/>
    <property type="molecule type" value="Genomic_DNA"/>
</dbReference>
<reference evidence="7 8" key="1">
    <citation type="submission" date="2019-04" db="EMBL/GenBank/DDBJ databases">
        <authorList>
            <person name="Van Vliet M D."/>
        </authorList>
    </citation>
    <scope>NUCLEOTIDE SEQUENCE [LARGE SCALE GENOMIC DNA]</scope>
    <source>
        <strain evidence="7 8">F21</strain>
    </source>
</reference>
<evidence type="ECO:0000313" key="7">
    <source>
        <dbReference type="EMBL" id="VGO21020.1"/>
    </source>
</evidence>
<gene>
    <name evidence="5 7" type="primary">trmJ</name>
    <name evidence="7" type="ORF">SCARR_03089</name>
</gene>
<dbReference type="PANTHER" id="PTHR42786:SF2">
    <property type="entry name" value="TRNA (CYTIDINE_URIDINE-2'-O-)-METHYLTRANSFERASE TRMJ"/>
    <property type="match status" value="1"/>
</dbReference>
<evidence type="ECO:0000256" key="3">
    <source>
        <dbReference type="ARBA" id="ARBA00022679"/>
    </source>
</evidence>
<dbReference type="PANTHER" id="PTHR42786">
    <property type="entry name" value="TRNA/RRNA METHYLTRANSFERASE"/>
    <property type="match status" value="1"/>
</dbReference>
<sequence length="247" mass="27772">MSMLDNVRIVLVEPIFGGNIGSVCRAMNNNDITDLAIVNPRPTTDWDDARKLSCNAKAQLEARKEYPTLAEAIAGCTVVAGTSARTGFYRDTAHSPREFAQIGLESAKNHKIALVFGREDKGLQNEELALCTHIIQIPSSELYTSLNLSHAVMVCCYEMFTAAGAFHPAEEKAEEADSELRERMFATWREMMIKTEFTHEQKLEHMMMGLRRIFTRGKLTVPDAKILMGLAKQSIWVSDQWKKDTNE</sequence>
<proteinExistence type="inferred from homology"/>
<dbReference type="CDD" id="cd18093">
    <property type="entry name" value="SpoU-like_TrmJ"/>
    <property type="match status" value="1"/>
</dbReference>
<evidence type="ECO:0000256" key="2">
    <source>
        <dbReference type="ARBA" id="ARBA00022603"/>
    </source>
</evidence>
<comment type="subunit">
    <text evidence="5">Homodimer.</text>
</comment>
<dbReference type="EC" id="2.1.1.200" evidence="5"/>
<keyword evidence="5" id="KW-0819">tRNA processing</keyword>
<feature type="domain" description="tRNA/rRNA methyltransferase SpoU type" evidence="6">
    <location>
        <begin position="7"/>
        <end position="157"/>
    </location>
</feature>
<comment type="catalytic activity">
    <reaction evidence="5">
        <text>cytidine(32) in tRNA + S-adenosyl-L-methionine = 2'-O-methylcytidine(32) in tRNA + S-adenosyl-L-homocysteine + H(+)</text>
        <dbReference type="Rhea" id="RHEA:42932"/>
        <dbReference type="Rhea" id="RHEA-COMP:10288"/>
        <dbReference type="Rhea" id="RHEA-COMP:10289"/>
        <dbReference type="ChEBI" id="CHEBI:15378"/>
        <dbReference type="ChEBI" id="CHEBI:57856"/>
        <dbReference type="ChEBI" id="CHEBI:59789"/>
        <dbReference type="ChEBI" id="CHEBI:74495"/>
        <dbReference type="ChEBI" id="CHEBI:82748"/>
        <dbReference type="EC" id="2.1.1.200"/>
    </reaction>
</comment>
<dbReference type="PIRSF" id="PIRSF004808">
    <property type="entry name" value="LasT"/>
    <property type="match status" value="1"/>
</dbReference>
<dbReference type="AlphaFoldDB" id="A0A6C2ULA8"/>
<dbReference type="Proteomes" id="UP000346198">
    <property type="component" value="Unassembled WGS sequence"/>
</dbReference>
<evidence type="ECO:0000259" key="6">
    <source>
        <dbReference type="Pfam" id="PF00588"/>
    </source>
</evidence>
<comment type="similarity">
    <text evidence="1">Belongs to the class IV-like SAM-binding methyltransferase superfamily. RNA methyltransferase TrmH family.</text>
</comment>
<dbReference type="Gene3D" id="1.10.8.590">
    <property type="match status" value="1"/>
</dbReference>
<comment type="catalytic activity">
    <reaction evidence="5">
        <text>uridine(32) in tRNA + S-adenosyl-L-methionine = 2'-O-methyluridine(32) in tRNA + S-adenosyl-L-homocysteine + H(+)</text>
        <dbReference type="Rhea" id="RHEA:42936"/>
        <dbReference type="Rhea" id="RHEA-COMP:10107"/>
        <dbReference type="Rhea" id="RHEA-COMP:10290"/>
        <dbReference type="ChEBI" id="CHEBI:15378"/>
        <dbReference type="ChEBI" id="CHEBI:57856"/>
        <dbReference type="ChEBI" id="CHEBI:59789"/>
        <dbReference type="ChEBI" id="CHEBI:65315"/>
        <dbReference type="ChEBI" id="CHEBI:74478"/>
        <dbReference type="EC" id="2.1.1.200"/>
    </reaction>
</comment>
<dbReference type="NCBIfam" id="TIGR00050">
    <property type="entry name" value="rRNA_methyl_1"/>
    <property type="match status" value="1"/>
</dbReference>
<organism evidence="7 8">
    <name type="scientific">Pontiella sulfatireligans</name>
    <dbReference type="NCBI Taxonomy" id="2750658"/>
    <lineage>
        <taxon>Bacteria</taxon>
        <taxon>Pseudomonadati</taxon>
        <taxon>Kiritimatiellota</taxon>
        <taxon>Kiritimatiellia</taxon>
        <taxon>Kiritimatiellales</taxon>
        <taxon>Pontiellaceae</taxon>
        <taxon>Pontiella</taxon>
    </lineage>
</organism>
<dbReference type="InterPro" id="IPR029028">
    <property type="entry name" value="Alpha/beta_knot_MTases"/>
</dbReference>
<evidence type="ECO:0000256" key="5">
    <source>
        <dbReference type="RuleBase" id="RU362024"/>
    </source>
</evidence>
<evidence type="ECO:0000256" key="4">
    <source>
        <dbReference type="ARBA" id="ARBA00022691"/>
    </source>
</evidence>
<keyword evidence="3 7" id="KW-0808">Transferase</keyword>
<comment type="subcellular location">
    <subcellularLocation>
        <location evidence="5">Cytoplasm</location>
    </subcellularLocation>
</comment>
<keyword evidence="8" id="KW-1185">Reference proteome</keyword>
<keyword evidence="2 5" id="KW-0489">Methyltransferase</keyword>
<dbReference type="Gene3D" id="3.40.1280.10">
    <property type="match status" value="1"/>
</dbReference>
<dbReference type="SUPFAM" id="SSF75217">
    <property type="entry name" value="alpha/beta knot"/>
    <property type="match status" value="1"/>
</dbReference>
<dbReference type="GO" id="GO:0003723">
    <property type="term" value="F:RNA binding"/>
    <property type="evidence" value="ECO:0007669"/>
    <property type="project" value="InterPro"/>
</dbReference>
<evidence type="ECO:0000256" key="1">
    <source>
        <dbReference type="ARBA" id="ARBA00007228"/>
    </source>
</evidence>
<keyword evidence="5" id="KW-0963">Cytoplasm</keyword>